<dbReference type="EC" id="5.4.99.25" evidence="5"/>
<feature type="active site" description="Nucleophile" evidence="5">
    <location>
        <position position="49"/>
    </location>
</feature>
<dbReference type="FunFam" id="3.30.2350.10:FF:000003">
    <property type="entry name" value="tRNA pseudouridine synthase B"/>
    <property type="match status" value="1"/>
</dbReference>
<evidence type="ECO:0000256" key="5">
    <source>
        <dbReference type="HAMAP-Rule" id="MF_01080"/>
    </source>
</evidence>
<dbReference type="NCBIfam" id="TIGR00431">
    <property type="entry name" value="TruB"/>
    <property type="match status" value="1"/>
</dbReference>
<dbReference type="Gene3D" id="3.30.2350.10">
    <property type="entry name" value="Pseudouridine synthase"/>
    <property type="match status" value="1"/>
</dbReference>
<comment type="catalytic activity">
    <reaction evidence="1 5">
        <text>uridine(55) in tRNA = pseudouridine(55) in tRNA</text>
        <dbReference type="Rhea" id="RHEA:42532"/>
        <dbReference type="Rhea" id="RHEA-COMP:10101"/>
        <dbReference type="Rhea" id="RHEA-COMP:10102"/>
        <dbReference type="ChEBI" id="CHEBI:65314"/>
        <dbReference type="ChEBI" id="CHEBI:65315"/>
        <dbReference type="EC" id="5.4.99.25"/>
    </reaction>
</comment>
<feature type="binding site" evidence="5">
    <location>
        <position position="44"/>
    </location>
    <ligand>
        <name>substrate</name>
    </ligand>
</feature>
<dbReference type="Pfam" id="PF09157">
    <property type="entry name" value="TruB-C_2"/>
    <property type="match status" value="1"/>
</dbReference>
<dbReference type="GO" id="GO:1990481">
    <property type="term" value="P:mRNA pseudouridine synthesis"/>
    <property type="evidence" value="ECO:0007669"/>
    <property type="project" value="TreeGrafter"/>
</dbReference>
<dbReference type="Pfam" id="PF16198">
    <property type="entry name" value="TruB_C_2"/>
    <property type="match status" value="1"/>
</dbReference>
<dbReference type="OrthoDB" id="9802309at2"/>
<comment type="similarity">
    <text evidence="2 5">Belongs to the pseudouridine synthase TruB family. Type 1 subfamily.</text>
</comment>
<dbReference type="PANTHER" id="PTHR13767">
    <property type="entry name" value="TRNA-PSEUDOURIDINE SYNTHASE"/>
    <property type="match status" value="1"/>
</dbReference>
<evidence type="ECO:0000256" key="3">
    <source>
        <dbReference type="ARBA" id="ARBA00022694"/>
    </source>
</evidence>
<dbReference type="InterPro" id="IPR032819">
    <property type="entry name" value="TruB_C"/>
</dbReference>
<feature type="domain" description="tRNA pseudouridine synthase II TruB subfamily 1 C-terminal" evidence="7">
    <location>
        <begin position="249"/>
        <end position="306"/>
    </location>
</feature>
<organism evidence="9 10">
    <name type="scientific">Candidatus Hamiltonella defensa</name>
    <name type="common">Bemisia tabaci</name>
    <dbReference type="NCBI Taxonomy" id="672795"/>
    <lineage>
        <taxon>Bacteria</taxon>
        <taxon>Pseudomonadati</taxon>
        <taxon>Pseudomonadota</taxon>
        <taxon>Gammaproteobacteria</taxon>
        <taxon>Enterobacterales</taxon>
        <taxon>Enterobacteriaceae</taxon>
        <taxon>aphid secondary symbionts</taxon>
        <taxon>Candidatus Williamhamiltonella</taxon>
    </lineage>
</organism>
<evidence type="ECO:0000256" key="1">
    <source>
        <dbReference type="ARBA" id="ARBA00000385"/>
    </source>
</evidence>
<feature type="binding site" evidence="5">
    <location>
        <position position="77"/>
    </location>
    <ligand>
        <name>substrate</name>
    </ligand>
</feature>
<dbReference type="AlphaFoldDB" id="A0A249DW35"/>
<dbReference type="SUPFAM" id="SSF55120">
    <property type="entry name" value="Pseudouridine synthase"/>
    <property type="match status" value="1"/>
</dbReference>
<dbReference type="SUPFAM" id="SSF88697">
    <property type="entry name" value="PUA domain-like"/>
    <property type="match status" value="1"/>
</dbReference>
<evidence type="ECO:0000313" key="10">
    <source>
        <dbReference type="Proteomes" id="UP000216438"/>
    </source>
</evidence>
<gene>
    <name evidence="5" type="primary">truB</name>
    <name evidence="9" type="ORF">BA171_00865</name>
</gene>
<feature type="domain" description="tRNA pseudouridylate synthase B C-terminal" evidence="8">
    <location>
        <begin position="182"/>
        <end position="243"/>
    </location>
</feature>
<dbReference type="InterPro" id="IPR002501">
    <property type="entry name" value="PsdUridine_synth_N"/>
</dbReference>
<dbReference type="GO" id="GO:0003723">
    <property type="term" value="F:RNA binding"/>
    <property type="evidence" value="ECO:0007669"/>
    <property type="project" value="InterPro"/>
</dbReference>
<sequence>MKSKRRHSGRDVNGILLLDKPKNFSSNQVLQKVKSLFAARRAGHTGALDPLATGMLPICLGEATKFSPFLLNADKRYRVTAYLGHKTETSDAEGSVINKREITFTQTQLDEALEKFRGPILQIPSMYSALKHQGRPLYEYARQGVTLDREARRITVFDLQCLRWEGHELELEIHCSKGTYIRTIVDDLGEVLGCGAYVSDLRRLQVADYTHDSMVTLEKLEELTLKNNTLGSAIDLLLLPIESTALHLPEVNLESGAAACIKQGQPVAFFDNPTDTMVRLTEGGERHFIGIGIIDAHGRIAPKRLLRNVSDTL</sequence>
<keyword evidence="4 5" id="KW-0413">Isomerase</keyword>
<dbReference type="CDD" id="cd21152">
    <property type="entry name" value="PUA_TruB_bacterial"/>
    <property type="match status" value="1"/>
</dbReference>
<evidence type="ECO:0000259" key="8">
    <source>
        <dbReference type="Pfam" id="PF16198"/>
    </source>
</evidence>
<dbReference type="GO" id="GO:0031119">
    <property type="term" value="P:tRNA pseudouridine synthesis"/>
    <property type="evidence" value="ECO:0007669"/>
    <property type="project" value="UniProtKB-UniRule"/>
</dbReference>
<protein>
    <recommendedName>
        <fullName evidence="5">tRNA pseudouridine synthase B</fullName>
        <ecNumber evidence="5">5.4.99.25</ecNumber>
    </recommendedName>
    <alternativeName>
        <fullName evidence="5">tRNA pseudouridine(55) synthase</fullName>
        <shortName evidence="5">Psi55 synthase</shortName>
    </alternativeName>
    <alternativeName>
        <fullName evidence="5">tRNA pseudouridylate synthase</fullName>
    </alternativeName>
    <alternativeName>
        <fullName evidence="5">tRNA-uridine isomerase</fullName>
    </alternativeName>
</protein>
<evidence type="ECO:0000256" key="2">
    <source>
        <dbReference type="ARBA" id="ARBA00005642"/>
    </source>
</evidence>
<dbReference type="PANTHER" id="PTHR13767:SF2">
    <property type="entry name" value="PSEUDOURIDYLATE SYNTHASE TRUB1"/>
    <property type="match status" value="1"/>
</dbReference>
<evidence type="ECO:0000256" key="4">
    <source>
        <dbReference type="ARBA" id="ARBA00023235"/>
    </source>
</evidence>
<dbReference type="InterPro" id="IPR014780">
    <property type="entry name" value="tRNA_psdUridine_synth_TruB"/>
</dbReference>
<dbReference type="InterPro" id="IPR036974">
    <property type="entry name" value="PUA_sf"/>
</dbReference>
<keyword evidence="3 5" id="KW-0819">tRNA processing</keyword>
<dbReference type="Proteomes" id="UP000216438">
    <property type="component" value="Chromosome"/>
</dbReference>
<accession>A0A249DW35</accession>
<dbReference type="CDD" id="cd02573">
    <property type="entry name" value="PseudoU_synth_EcTruB"/>
    <property type="match status" value="1"/>
</dbReference>
<reference evidence="9 10" key="2">
    <citation type="submission" date="2017-09" db="EMBL/GenBank/DDBJ databases">
        <title>The genome of whitefly Bemisia tabaci, a global crop pest, provides novel insights into virus transmission, host adaptation and insecticide resistance.</title>
        <authorList>
            <person name="Kaur N."/>
            <person name="Kliot A."/>
            <person name="Pinheiro P.V."/>
            <person name="Luan J."/>
            <person name="Zheng Y."/>
            <person name="Liu W."/>
            <person name="Sun H."/>
            <person name="Yang X."/>
            <person name="Xu Y."/>
            <person name="Luo Y."/>
            <person name="Kruse A."/>
            <person name="Fisher T.W."/>
            <person name="Nelson D.R."/>
            <person name="Elimelech M."/>
            <person name="MacCoss M."/>
            <person name="Johnson R."/>
            <person name="Cohen E."/>
            <person name="Hunter W.B."/>
            <person name="Brown J.K."/>
            <person name="Jander G."/>
            <person name="Cilia M."/>
            <person name="Douglas A.E."/>
            <person name="Ghanim M."/>
            <person name="Simmons A.M."/>
            <person name="Wintermantel W.M."/>
            <person name="Ling K.-S."/>
            <person name="Fei Z."/>
        </authorList>
    </citation>
    <scope>NUCLEOTIDE SEQUENCE [LARGE SCALE GENOMIC DNA]</scope>
    <source>
        <strain evidence="9 10">MEAM1</strain>
    </source>
</reference>
<name>A0A249DW35_9ENTR</name>
<dbReference type="GO" id="GO:0160148">
    <property type="term" value="F:tRNA pseudouridine(55) synthase activity"/>
    <property type="evidence" value="ECO:0007669"/>
    <property type="project" value="UniProtKB-EC"/>
</dbReference>
<dbReference type="Gene3D" id="2.30.130.10">
    <property type="entry name" value="PUA domain"/>
    <property type="match status" value="1"/>
</dbReference>
<evidence type="ECO:0000313" key="9">
    <source>
        <dbReference type="EMBL" id="ASX25756.1"/>
    </source>
</evidence>
<dbReference type="InterPro" id="IPR015240">
    <property type="entry name" value="tRNA_sdUridine_synth_fam1_C"/>
</dbReference>
<dbReference type="InterPro" id="IPR015947">
    <property type="entry name" value="PUA-like_sf"/>
</dbReference>
<dbReference type="InterPro" id="IPR020103">
    <property type="entry name" value="PsdUridine_synth_cat_dom_sf"/>
</dbReference>
<proteinExistence type="inferred from homology"/>
<evidence type="ECO:0000259" key="7">
    <source>
        <dbReference type="Pfam" id="PF09157"/>
    </source>
</evidence>
<reference evidence="10" key="1">
    <citation type="submission" date="2016-06" db="EMBL/GenBank/DDBJ databases">
        <authorList>
            <person name="Chen W."/>
            <person name="Hasegawa D.K."/>
        </authorList>
    </citation>
    <scope>NUCLEOTIDE SEQUENCE [LARGE SCALE GENOMIC DNA]</scope>
    <source>
        <strain evidence="10">MEAM1</strain>
    </source>
</reference>
<dbReference type="Pfam" id="PF01509">
    <property type="entry name" value="TruB_N"/>
    <property type="match status" value="1"/>
</dbReference>
<dbReference type="HAMAP" id="MF_01080">
    <property type="entry name" value="TruB_bact"/>
    <property type="match status" value="1"/>
</dbReference>
<comment type="function">
    <text evidence="5">Responsible for synthesis of pseudouridine from uracil-55 in the psi GC loop of transfer RNAs.</text>
</comment>
<dbReference type="RefSeq" id="WP_016856912.1">
    <property type="nucleotide sequence ID" value="NZ_CP016303.1"/>
</dbReference>
<feature type="binding site" evidence="5">
    <location>
        <position position="180"/>
    </location>
    <ligand>
        <name>substrate</name>
    </ligand>
</feature>
<feature type="domain" description="Pseudouridine synthase II N-terminal" evidence="6">
    <location>
        <begin position="34"/>
        <end position="181"/>
    </location>
</feature>
<evidence type="ECO:0000259" key="6">
    <source>
        <dbReference type="Pfam" id="PF01509"/>
    </source>
</evidence>
<feature type="binding site" evidence="5">
    <location>
        <position position="201"/>
    </location>
    <ligand>
        <name>substrate</name>
    </ligand>
</feature>
<dbReference type="EMBL" id="CP016303">
    <property type="protein sequence ID" value="ASX25756.1"/>
    <property type="molecule type" value="Genomic_DNA"/>
</dbReference>